<dbReference type="EC" id="2.7.13.3" evidence="2"/>
<dbReference type="InterPro" id="IPR000014">
    <property type="entry name" value="PAS"/>
</dbReference>
<keyword evidence="5" id="KW-0418">Kinase</keyword>
<dbReference type="Proteomes" id="UP000189739">
    <property type="component" value="Unassembled WGS sequence"/>
</dbReference>
<gene>
    <name evidence="7" type="ORF">BC343_20895</name>
</gene>
<dbReference type="CDD" id="cd00082">
    <property type="entry name" value="HisKA"/>
    <property type="match status" value="1"/>
</dbReference>
<dbReference type="CDD" id="cd00130">
    <property type="entry name" value="PAS"/>
    <property type="match status" value="1"/>
</dbReference>
<sequence length="204" mass="23610">METGPKFLHSLFEVAHVEFQTFDLSTQKVVFSSGVVRRLLGYSQEEYDALSTNFYQSIIHPDDFEKVQHTVEQILAAENGQIFEMTLRLRKKNGDYIWLHSRQMIYERTPGCGTCTIIREVEDVTKLVALENELKEKVRQLNVVSFKNSHLLRSPVASIMGLISLVEEQAITGEHNRQILQFLKETIIKLDDVIREINDEAREK</sequence>
<dbReference type="EMBL" id="MBTF01000002">
    <property type="protein sequence ID" value="OOQ61426.1"/>
    <property type="molecule type" value="Genomic_DNA"/>
</dbReference>
<evidence type="ECO:0000313" key="8">
    <source>
        <dbReference type="Proteomes" id="UP000189739"/>
    </source>
</evidence>
<dbReference type="GO" id="GO:0000155">
    <property type="term" value="F:phosphorelay sensor kinase activity"/>
    <property type="evidence" value="ECO:0007669"/>
    <property type="project" value="InterPro"/>
</dbReference>
<dbReference type="InterPro" id="IPR052162">
    <property type="entry name" value="Sensor_kinase/Photoreceptor"/>
</dbReference>
<dbReference type="InterPro" id="IPR036097">
    <property type="entry name" value="HisK_dim/P_sf"/>
</dbReference>
<reference evidence="7 8" key="1">
    <citation type="submission" date="2016-07" db="EMBL/GenBank/DDBJ databases">
        <title>Genomic analysis of zinc-resistant bacterium Mucilaginibacter pedocola TBZ30.</title>
        <authorList>
            <person name="Huang J."/>
            <person name="Tang J."/>
        </authorList>
    </citation>
    <scope>NUCLEOTIDE SEQUENCE [LARGE SCALE GENOMIC DNA]</scope>
    <source>
        <strain evidence="7 8">TBZ30</strain>
    </source>
</reference>
<keyword evidence="8" id="KW-1185">Reference proteome</keyword>
<name>A0A1S9PKD8_9SPHI</name>
<protein>
    <recommendedName>
        <fullName evidence="2">histidine kinase</fullName>
        <ecNumber evidence="2">2.7.13.3</ecNumber>
    </recommendedName>
</protein>
<dbReference type="SUPFAM" id="SSF47384">
    <property type="entry name" value="Homodimeric domain of signal transducing histidine kinase"/>
    <property type="match status" value="1"/>
</dbReference>
<dbReference type="STRING" id="1792845.BC343_20895"/>
<dbReference type="OrthoDB" id="9124519at2"/>
<dbReference type="InterPro" id="IPR013655">
    <property type="entry name" value="PAS_fold_3"/>
</dbReference>
<dbReference type="Gene3D" id="3.30.450.20">
    <property type="entry name" value="PAS domain"/>
    <property type="match status" value="1"/>
</dbReference>
<dbReference type="RefSeq" id="WP_078346713.1">
    <property type="nucleotide sequence ID" value="NZ_MBTF01000002.1"/>
</dbReference>
<evidence type="ECO:0000256" key="4">
    <source>
        <dbReference type="ARBA" id="ARBA00022679"/>
    </source>
</evidence>
<evidence type="ECO:0000256" key="1">
    <source>
        <dbReference type="ARBA" id="ARBA00000085"/>
    </source>
</evidence>
<dbReference type="PANTHER" id="PTHR43304:SF1">
    <property type="entry name" value="PAC DOMAIN-CONTAINING PROTEIN"/>
    <property type="match status" value="1"/>
</dbReference>
<feature type="domain" description="PAS" evidence="6">
    <location>
        <begin position="4"/>
        <end position="78"/>
    </location>
</feature>
<evidence type="ECO:0000256" key="2">
    <source>
        <dbReference type="ARBA" id="ARBA00012438"/>
    </source>
</evidence>
<dbReference type="AlphaFoldDB" id="A0A1S9PKD8"/>
<accession>A0A1S9PKD8</accession>
<keyword evidence="3" id="KW-0597">Phosphoprotein</keyword>
<comment type="catalytic activity">
    <reaction evidence="1">
        <text>ATP + protein L-histidine = ADP + protein N-phospho-L-histidine.</text>
        <dbReference type="EC" id="2.7.13.3"/>
    </reaction>
</comment>
<organism evidence="7 8">
    <name type="scientific">Mucilaginibacter pedocola</name>
    <dbReference type="NCBI Taxonomy" id="1792845"/>
    <lineage>
        <taxon>Bacteria</taxon>
        <taxon>Pseudomonadati</taxon>
        <taxon>Bacteroidota</taxon>
        <taxon>Sphingobacteriia</taxon>
        <taxon>Sphingobacteriales</taxon>
        <taxon>Sphingobacteriaceae</taxon>
        <taxon>Mucilaginibacter</taxon>
    </lineage>
</organism>
<dbReference type="Pfam" id="PF08447">
    <property type="entry name" value="PAS_3"/>
    <property type="match status" value="1"/>
</dbReference>
<dbReference type="InterPro" id="IPR003661">
    <property type="entry name" value="HisK_dim/P_dom"/>
</dbReference>
<evidence type="ECO:0000256" key="3">
    <source>
        <dbReference type="ARBA" id="ARBA00022553"/>
    </source>
</evidence>
<dbReference type="NCBIfam" id="TIGR00229">
    <property type="entry name" value="sensory_box"/>
    <property type="match status" value="1"/>
</dbReference>
<comment type="caution">
    <text evidence="7">The sequence shown here is derived from an EMBL/GenBank/DDBJ whole genome shotgun (WGS) entry which is preliminary data.</text>
</comment>
<dbReference type="PANTHER" id="PTHR43304">
    <property type="entry name" value="PHYTOCHROME-LIKE PROTEIN CPH1"/>
    <property type="match status" value="1"/>
</dbReference>
<dbReference type="PROSITE" id="PS50112">
    <property type="entry name" value="PAS"/>
    <property type="match status" value="1"/>
</dbReference>
<proteinExistence type="predicted"/>
<keyword evidence="4" id="KW-0808">Transferase</keyword>
<evidence type="ECO:0000259" key="6">
    <source>
        <dbReference type="PROSITE" id="PS50112"/>
    </source>
</evidence>
<evidence type="ECO:0000256" key="5">
    <source>
        <dbReference type="ARBA" id="ARBA00022777"/>
    </source>
</evidence>
<dbReference type="InterPro" id="IPR035965">
    <property type="entry name" value="PAS-like_dom_sf"/>
</dbReference>
<dbReference type="SUPFAM" id="SSF55785">
    <property type="entry name" value="PYP-like sensor domain (PAS domain)"/>
    <property type="match status" value="1"/>
</dbReference>
<evidence type="ECO:0000313" key="7">
    <source>
        <dbReference type="EMBL" id="OOQ61426.1"/>
    </source>
</evidence>